<dbReference type="InterPro" id="IPR002477">
    <property type="entry name" value="Peptidoglycan-bd-like"/>
</dbReference>
<feature type="domain" description="Peptidoglycan binding-like" evidence="2">
    <location>
        <begin position="236"/>
        <end position="292"/>
    </location>
</feature>
<name>Q2LTH8_SYNAS</name>
<dbReference type="eggNOG" id="COG3409">
    <property type="taxonomic scope" value="Bacteria"/>
</dbReference>
<feature type="region of interest" description="Disordered" evidence="1">
    <location>
        <begin position="206"/>
        <end position="236"/>
    </location>
</feature>
<protein>
    <submittedName>
        <fullName evidence="3">Peptidoglycan binding protein</fullName>
    </submittedName>
</protein>
<dbReference type="AlphaFoldDB" id="Q2LTH8"/>
<dbReference type="InterPro" id="IPR036366">
    <property type="entry name" value="PGBDSf"/>
</dbReference>
<accession>Q2LTH8</accession>
<feature type="compositionally biased region" description="Low complexity" evidence="1">
    <location>
        <begin position="206"/>
        <end position="226"/>
    </location>
</feature>
<keyword evidence="4" id="KW-1185">Reference proteome</keyword>
<dbReference type="Pfam" id="PF01471">
    <property type="entry name" value="PG_binding_1"/>
    <property type="match status" value="1"/>
</dbReference>
<proteinExistence type="predicted"/>
<dbReference type="SUPFAM" id="SSF47090">
    <property type="entry name" value="PGBD-like"/>
    <property type="match status" value="1"/>
</dbReference>
<dbReference type="EMBL" id="CP000252">
    <property type="protein sequence ID" value="ABC77391.1"/>
    <property type="molecule type" value="Genomic_DNA"/>
</dbReference>
<dbReference type="InterPro" id="IPR036365">
    <property type="entry name" value="PGBD-like_sf"/>
</dbReference>
<evidence type="ECO:0000259" key="2">
    <source>
        <dbReference type="Pfam" id="PF01471"/>
    </source>
</evidence>
<dbReference type="InParanoid" id="Q2LTH8"/>
<dbReference type="HOGENOM" id="CLU_927272_0_0_7"/>
<evidence type="ECO:0000256" key="1">
    <source>
        <dbReference type="SAM" id="MobiDB-lite"/>
    </source>
</evidence>
<sequence length="300" mass="31551">MKGELAMLKKTVFVTILVFLSTIVLLACAGDNKPAEMALKAAEEAVNTARTEAVKYVPDQMQSLEDSLAAVKDKFAKKEYQAVITEAKDLAGKAKEVLEAAKLKKEEMTASWTNLSQELPKMVETMQGKVDLLAKSKKLPADLTTEKFDEAKAGLAAVKEEWAKAMESFNAGRVADAVNSANAIKEKATRTMGILGLAAPAAESAAAPAPAAETPAPAAAEPAAAAVETKDGADKGDKTQWLQNALNQLGADPKLTVDGRFGPATRRAVMKFQTTAGIPADGKAGPATEAAIKEKLAKVR</sequence>
<dbReference type="Proteomes" id="UP000001933">
    <property type="component" value="Chromosome"/>
</dbReference>
<evidence type="ECO:0000313" key="4">
    <source>
        <dbReference type="Proteomes" id="UP000001933"/>
    </source>
</evidence>
<dbReference type="STRING" id="56780.SYN_01961"/>
<dbReference type="KEGG" id="sat:SYN_01961"/>
<evidence type="ECO:0000313" key="3">
    <source>
        <dbReference type="EMBL" id="ABC77391.1"/>
    </source>
</evidence>
<dbReference type="PROSITE" id="PS51257">
    <property type="entry name" value="PROKAR_LIPOPROTEIN"/>
    <property type="match status" value="1"/>
</dbReference>
<organism evidence="3 4">
    <name type="scientific">Syntrophus aciditrophicus (strain SB)</name>
    <dbReference type="NCBI Taxonomy" id="56780"/>
    <lineage>
        <taxon>Bacteria</taxon>
        <taxon>Pseudomonadati</taxon>
        <taxon>Thermodesulfobacteriota</taxon>
        <taxon>Syntrophia</taxon>
        <taxon>Syntrophales</taxon>
        <taxon>Syntrophaceae</taxon>
        <taxon>Syntrophus</taxon>
    </lineage>
</organism>
<gene>
    <name evidence="3" type="ORF">SYN_01961</name>
</gene>
<dbReference type="Gene3D" id="1.10.101.10">
    <property type="entry name" value="PGBD-like superfamily/PGBD"/>
    <property type="match status" value="1"/>
</dbReference>
<reference evidence="3 4" key="1">
    <citation type="journal article" date="2007" name="Proc. Natl. Acad. Sci. U.S.A.">
        <title>The genome of Syntrophus aciditrophicus: life at the thermodynamic limit of microbial growth.</title>
        <authorList>
            <person name="McInerney M.J."/>
            <person name="Rohlin L."/>
            <person name="Mouttaki H."/>
            <person name="Kim U."/>
            <person name="Krupp R.S."/>
            <person name="Rios-Hernandez L."/>
            <person name="Sieber J."/>
            <person name="Struchtemeyer C.G."/>
            <person name="Bhattacharyya A."/>
            <person name="Campbell J.W."/>
            <person name="Gunsalus R.P."/>
        </authorList>
    </citation>
    <scope>NUCLEOTIDE SEQUENCE [LARGE SCALE GENOMIC DNA]</scope>
    <source>
        <strain evidence="3 4">SB</strain>
    </source>
</reference>